<dbReference type="Proteomes" id="UP000271683">
    <property type="component" value="Unassembled WGS sequence"/>
</dbReference>
<evidence type="ECO:0000313" key="3">
    <source>
        <dbReference type="Proteomes" id="UP000271683"/>
    </source>
</evidence>
<reference evidence="2 3" key="1">
    <citation type="submission" date="2018-11" db="EMBL/GenBank/DDBJ databases">
        <title>Sequencing the genomes of 1000 actinobacteria strains.</title>
        <authorList>
            <person name="Klenk H.-P."/>
        </authorList>
    </citation>
    <scope>NUCLEOTIDE SEQUENCE [LARGE SCALE GENOMIC DNA]</scope>
    <source>
        <strain evidence="2 3">DSM 43634</strain>
    </source>
</reference>
<sequence>MALNVDNVETTPTDTGIQRRDRSFSTSVRAAAGMQPKMSARGTADGSPSRALRARHRDR</sequence>
<dbReference type="EMBL" id="RJKL01000001">
    <property type="protein sequence ID" value="ROP31136.1"/>
    <property type="molecule type" value="Genomic_DNA"/>
</dbReference>
<comment type="caution">
    <text evidence="2">The sequence shown here is derived from an EMBL/GenBank/DDBJ whole genome shotgun (WGS) entry which is preliminary data.</text>
</comment>
<accession>A0A3N1GM05</accession>
<name>A0A3N1GM05_9ACTN</name>
<organism evidence="2 3">
    <name type="scientific">Couchioplanes caeruleus</name>
    <dbReference type="NCBI Taxonomy" id="56438"/>
    <lineage>
        <taxon>Bacteria</taxon>
        <taxon>Bacillati</taxon>
        <taxon>Actinomycetota</taxon>
        <taxon>Actinomycetes</taxon>
        <taxon>Micromonosporales</taxon>
        <taxon>Micromonosporaceae</taxon>
        <taxon>Couchioplanes</taxon>
    </lineage>
</organism>
<protein>
    <submittedName>
        <fullName evidence="2">Uncharacterized protein</fullName>
    </submittedName>
</protein>
<evidence type="ECO:0000256" key="1">
    <source>
        <dbReference type="SAM" id="MobiDB-lite"/>
    </source>
</evidence>
<dbReference type="AlphaFoldDB" id="A0A3N1GM05"/>
<gene>
    <name evidence="2" type="ORF">EDD30_4027</name>
</gene>
<evidence type="ECO:0000313" key="2">
    <source>
        <dbReference type="EMBL" id="ROP31136.1"/>
    </source>
</evidence>
<feature type="compositionally biased region" description="Polar residues" evidence="1">
    <location>
        <begin position="7"/>
        <end position="16"/>
    </location>
</feature>
<proteinExistence type="predicted"/>
<feature type="region of interest" description="Disordered" evidence="1">
    <location>
        <begin position="1"/>
        <end position="59"/>
    </location>
</feature>